<evidence type="ECO:0000313" key="1">
    <source>
        <dbReference type="EMBL" id="NAR73059.1"/>
    </source>
</evidence>
<evidence type="ECO:0000313" key="2">
    <source>
        <dbReference type="Proteomes" id="UP000451048"/>
    </source>
</evidence>
<accession>A0A1L6KJ90</accession>
<organism evidence="1 2">
    <name type="scientific">Acinetobacter haemolyticus</name>
    <dbReference type="NCBI Taxonomy" id="29430"/>
    <lineage>
        <taxon>Bacteria</taxon>
        <taxon>Pseudomonadati</taxon>
        <taxon>Pseudomonadota</taxon>
        <taxon>Gammaproteobacteria</taxon>
        <taxon>Moraxellales</taxon>
        <taxon>Moraxellaceae</taxon>
        <taxon>Acinetobacter</taxon>
    </lineage>
</organism>
<dbReference type="RefSeq" id="WP_075314517.1">
    <property type="nucleotide sequence ID" value="NZ_CP018871.1"/>
</dbReference>
<dbReference type="Proteomes" id="UP000451048">
    <property type="component" value="Unassembled WGS sequence"/>
</dbReference>
<dbReference type="Pfam" id="PF07993">
    <property type="entry name" value="NAD_binding_4"/>
    <property type="match status" value="1"/>
</dbReference>
<dbReference type="GO" id="GO:0005737">
    <property type="term" value="C:cytoplasm"/>
    <property type="evidence" value="ECO:0007669"/>
    <property type="project" value="TreeGrafter"/>
</dbReference>
<dbReference type="GO" id="GO:0007165">
    <property type="term" value="P:signal transduction"/>
    <property type="evidence" value="ECO:0007669"/>
    <property type="project" value="InterPro"/>
</dbReference>
<dbReference type="PANTHER" id="PTHR48079">
    <property type="entry name" value="PROTEIN YEEZ"/>
    <property type="match status" value="1"/>
</dbReference>
<name>A0A1L6KJ90_ACIHA</name>
<dbReference type="KEGG" id="ahl:AHTJS_01185"/>
<protein>
    <submittedName>
        <fullName evidence="1">NAD-dependent epimerase/dehydratase family protein</fullName>
    </submittedName>
</protein>
<dbReference type="PANTHER" id="PTHR48079:SF6">
    <property type="entry name" value="NAD(P)-BINDING DOMAIN-CONTAINING PROTEIN-RELATED"/>
    <property type="match status" value="1"/>
</dbReference>
<dbReference type="AlphaFoldDB" id="A0A1L6KJ90"/>
<dbReference type="InterPro" id="IPR000488">
    <property type="entry name" value="Death_dom"/>
</dbReference>
<gene>
    <name evidence="1" type="ORF">GPS52_06000</name>
</gene>
<dbReference type="Gene3D" id="3.40.50.720">
    <property type="entry name" value="NAD(P)-binding Rossmann-like Domain"/>
    <property type="match status" value="1"/>
</dbReference>
<dbReference type="InterPro" id="IPR013120">
    <property type="entry name" value="FAR_NAD-bd"/>
</dbReference>
<reference evidence="1 2" key="1">
    <citation type="submission" date="2019-12" db="EMBL/GenBank/DDBJ databases">
        <title>Acinetobacter haemolyticus comparative genomics.</title>
        <authorList>
            <person name="Castro-Jaimes S."/>
            <person name="Bello-Lopez E."/>
            <person name="Velazquez-Acosta C."/>
            <person name="Volkow-Fernandez P."/>
            <person name="Lozano-Zarain P."/>
            <person name="Castillo Ramirez S."/>
            <person name="Cevallos M.A."/>
        </authorList>
    </citation>
    <scope>NUCLEOTIDE SEQUENCE [LARGE SCALE GENOMIC DNA]</scope>
    <source>
        <strain evidence="1 2">AN10</strain>
    </source>
</reference>
<dbReference type="InterPro" id="IPR036291">
    <property type="entry name" value="NAD(P)-bd_dom_sf"/>
</dbReference>
<comment type="caution">
    <text evidence="1">The sequence shown here is derived from an EMBL/GenBank/DDBJ whole genome shotgun (WGS) entry which is preliminary data.</text>
</comment>
<dbReference type="SUPFAM" id="SSF51735">
    <property type="entry name" value="NAD(P)-binding Rossmann-fold domains"/>
    <property type="match status" value="1"/>
</dbReference>
<sequence>MENKQIQVNQFQIALVAGATGFIGRFLIAELLSQGHQVFALVRDRAKQQKDMENWLKNKNIAFDQLRFIQGDITQEDLAINPKDWEKLTTVNILYNASALFAWNLSMREGRRVNVEGALNLLTCVNQHCDLVRVVHVSGYMLTLQDHLRQAGVCIDQPEQTNWQWVYQQLGTYEASKIEAHYAWIKQAQSLGLDWTVIHPATVISDEVTGEIPVNQPIAHMISLLKRKKMSAIPATPQHYLPLVSIDYLVKVIGYAATETRLARSELLVAHEQRLTLADMFNIMAAQVGQKAPTRYVSLDLLRMILKWKWLAQKLEMSEEMLDFIRTEPLNVSELKTLIQKWNIQESDLEKSLTKTSQWIYQHS</sequence>
<proteinExistence type="predicted"/>
<dbReference type="InterPro" id="IPR051783">
    <property type="entry name" value="NAD(P)-dependent_oxidoreduct"/>
</dbReference>
<dbReference type="OrthoDB" id="9803010at2"/>
<dbReference type="EMBL" id="WTTO01000012">
    <property type="protein sequence ID" value="NAR73059.1"/>
    <property type="molecule type" value="Genomic_DNA"/>
</dbReference>
<dbReference type="PROSITE" id="PS50017">
    <property type="entry name" value="DEATH_DOMAIN"/>
    <property type="match status" value="1"/>
</dbReference>
<dbReference type="GO" id="GO:0004029">
    <property type="term" value="F:aldehyde dehydrogenase (NAD+) activity"/>
    <property type="evidence" value="ECO:0007669"/>
    <property type="project" value="TreeGrafter"/>
</dbReference>